<protein>
    <submittedName>
        <fullName evidence="1">Uncharacterized protein</fullName>
    </submittedName>
</protein>
<sequence>MSITTDDRDHADVLPAGLIDDDLFSTITDRIAREHNRPTEYAGRILEQALLFLYACARNPGAGLTPSPEVDLGWHTLILDTHAYEEFCQRVAGRFLHHRPEEPCGDQAAYVARLGDTMQAMRALGLPVDAELWLTPADCSQCYQGCVDDPAPIGGTS</sequence>
<gene>
    <name evidence="1" type="ORF">AB0K40_17655</name>
</gene>
<reference evidence="1 2" key="1">
    <citation type="submission" date="2024-06" db="EMBL/GenBank/DDBJ databases">
        <title>The Natural Products Discovery Center: Release of the First 8490 Sequenced Strains for Exploring Actinobacteria Biosynthetic Diversity.</title>
        <authorList>
            <person name="Kalkreuter E."/>
            <person name="Kautsar S.A."/>
            <person name="Yang D."/>
            <person name="Bader C.D."/>
            <person name="Teijaro C.N."/>
            <person name="Fluegel L."/>
            <person name="Davis C.M."/>
            <person name="Simpson J.R."/>
            <person name="Lauterbach L."/>
            <person name="Steele A.D."/>
            <person name="Gui C."/>
            <person name="Meng S."/>
            <person name="Li G."/>
            <person name="Viehrig K."/>
            <person name="Ye F."/>
            <person name="Su P."/>
            <person name="Kiefer A.F."/>
            <person name="Nichols A."/>
            <person name="Cepeda A.J."/>
            <person name="Yan W."/>
            <person name="Fan B."/>
            <person name="Jiang Y."/>
            <person name="Adhikari A."/>
            <person name="Zheng C.-J."/>
            <person name="Schuster L."/>
            <person name="Cowan T.M."/>
            <person name="Smanski M.J."/>
            <person name="Chevrette M.G."/>
            <person name="De Carvalho L.P.S."/>
            <person name="Shen B."/>
        </authorList>
    </citation>
    <scope>NUCLEOTIDE SEQUENCE [LARGE SCALE GENOMIC DNA]</scope>
    <source>
        <strain evidence="1 2">NPDC049574</strain>
    </source>
</reference>
<proteinExistence type="predicted"/>
<name>A0ABV3H476_9ACTN</name>
<evidence type="ECO:0000313" key="2">
    <source>
        <dbReference type="Proteomes" id="UP001552427"/>
    </source>
</evidence>
<dbReference type="Proteomes" id="UP001552427">
    <property type="component" value="Unassembled WGS sequence"/>
</dbReference>
<dbReference type="RefSeq" id="WP_364450653.1">
    <property type="nucleotide sequence ID" value="NZ_JBFARM010000005.1"/>
</dbReference>
<keyword evidence="2" id="KW-1185">Reference proteome</keyword>
<dbReference type="EMBL" id="JBFARM010000005">
    <property type="protein sequence ID" value="MEV4287333.1"/>
    <property type="molecule type" value="Genomic_DNA"/>
</dbReference>
<evidence type="ECO:0000313" key="1">
    <source>
        <dbReference type="EMBL" id="MEV4287333.1"/>
    </source>
</evidence>
<organism evidence="1 2">
    <name type="scientific">Nonomuraea bangladeshensis</name>
    <dbReference type="NCBI Taxonomy" id="404385"/>
    <lineage>
        <taxon>Bacteria</taxon>
        <taxon>Bacillati</taxon>
        <taxon>Actinomycetota</taxon>
        <taxon>Actinomycetes</taxon>
        <taxon>Streptosporangiales</taxon>
        <taxon>Streptosporangiaceae</taxon>
        <taxon>Nonomuraea</taxon>
    </lineage>
</organism>
<comment type="caution">
    <text evidence="1">The sequence shown here is derived from an EMBL/GenBank/DDBJ whole genome shotgun (WGS) entry which is preliminary data.</text>
</comment>
<accession>A0ABV3H476</accession>